<feature type="domain" description="HTH tetR-type" evidence="5">
    <location>
        <begin position="11"/>
        <end position="71"/>
    </location>
</feature>
<dbReference type="RefSeq" id="WP_137637699.1">
    <property type="nucleotide sequence ID" value="NZ_BJDN01000011.1"/>
</dbReference>
<comment type="caution">
    <text evidence="6">The sequence shown here is derived from an EMBL/GenBank/DDBJ whole genome shotgun (WGS) entry which is preliminary data.</text>
</comment>
<dbReference type="Gene3D" id="1.10.357.10">
    <property type="entry name" value="Tetracycline Repressor, domain 2"/>
    <property type="match status" value="1"/>
</dbReference>
<sequence length="199" mass="22494">MPSKTNEERKQIKRAAILEGARQVFSRKGLLAVTMKDIIDECGISRGGIYLYFDSVDAIFIAVIGQRSSRKFDGIRADIRANYPFDDLLAKYFAEHKDRLLNHVGSSLLRATYEYYYTHNTAADHAFQQAQINASQQTIYAILELGVTQNVLRAQRLTELAETFMLIIEGLSVLAITGAITAQRIDDQIEMMQAMLPRK</sequence>
<reference evidence="7" key="1">
    <citation type="journal article" date="2019" name="Int. J. Syst. Evol. Microbiol.">
        <title>The Global Catalogue of Microorganisms (GCM) 10K type strain sequencing project: providing services to taxonomists for standard genome sequencing and annotation.</title>
        <authorList>
            <consortium name="The Broad Institute Genomics Platform"/>
            <consortium name="The Broad Institute Genome Sequencing Center for Infectious Disease"/>
            <person name="Wu L."/>
            <person name="Ma J."/>
        </authorList>
    </citation>
    <scope>NUCLEOTIDE SEQUENCE [LARGE SCALE GENOMIC DNA]</scope>
    <source>
        <strain evidence="7">CCM 8925</strain>
    </source>
</reference>
<evidence type="ECO:0000256" key="2">
    <source>
        <dbReference type="ARBA" id="ARBA00023125"/>
    </source>
</evidence>
<dbReference type="SUPFAM" id="SSF46689">
    <property type="entry name" value="Homeodomain-like"/>
    <property type="match status" value="1"/>
</dbReference>
<dbReference type="InterPro" id="IPR036271">
    <property type="entry name" value="Tet_transcr_reg_TetR-rel_C_sf"/>
</dbReference>
<dbReference type="InterPro" id="IPR001647">
    <property type="entry name" value="HTH_TetR"/>
</dbReference>
<dbReference type="InterPro" id="IPR009057">
    <property type="entry name" value="Homeodomain-like_sf"/>
</dbReference>
<evidence type="ECO:0000256" key="3">
    <source>
        <dbReference type="ARBA" id="ARBA00023163"/>
    </source>
</evidence>
<keyword evidence="3" id="KW-0804">Transcription</keyword>
<evidence type="ECO:0000256" key="4">
    <source>
        <dbReference type="PROSITE-ProRule" id="PRU00335"/>
    </source>
</evidence>
<proteinExistence type="predicted"/>
<evidence type="ECO:0000259" key="5">
    <source>
        <dbReference type="PROSITE" id="PS50977"/>
    </source>
</evidence>
<evidence type="ECO:0000256" key="1">
    <source>
        <dbReference type="ARBA" id="ARBA00023015"/>
    </source>
</evidence>
<organism evidence="6 7">
    <name type="scientific">Loigolactobacillus binensis</name>
    <dbReference type="NCBI Taxonomy" id="2559922"/>
    <lineage>
        <taxon>Bacteria</taxon>
        <taxon>Bacillati</taxon>
        <taxon>Bacillota</taxon>
        <taxon>Bacilli</taxon>
        <taxon>Lactobacillales</taxon>
        <taxon>Lactobacillaceae</taxon>
        <taxon>Loigolactobacillus</taxon>
    </lineage>
</organism>
<dbReference type="Proteomes" id="UP001597104">
    <property type="component" value="Unassembled WGS sequence"/>
</dbReference>
<dbReference type="InterPro" id="IPR050109">
    <property type="entry name" value="HTH-type_TetR-like_transc_reg"/>
</dbReference>
<name>A0ABW3EDM2_9LACO</name>
<evidence type="ECO:0000313" key="6">
    <source>
        <dbReference type="EMBL" id="MFD0897151.1"/>
    </source>
</evidence>
<gene>
    <name evidence="6" type="ORF">ACFQZ7_05295</name>
</gene>
<protein>
    <submittedName>
        <fullName evidence="6">TetR/AcrR family transcriptional regulator</fullName>
    </submittedName>
</protein>
<keyword evidence="2 4" id="KW-0238">DNA-binding</keyword>
<dbReference type="PANTHER" id="PTHR30055:SF234">
    <property type="entry name" value="HTH-TYPE TRANSCRIPTIONAL REGULATOR BETI"/>
    <property type="match status" value="1"/>
</dbReference>
<dbReference type="Gene3D" id="1.10.10.60">
    <property type="entry name" value="Homeodomain-like"/>
    <property type="match status" value="1"/>
</dbReference>
<dbReference type="PROSITE" id="PS50977">
    <property type="entry name" value="HTH_TETR_2"/>
    <property type="match status" value="1"/>
</dbReference>
<accession>A0ABW3EDM2</accession>
<keyword evidence="7" id="KW-1185">Reference proteome</keyword>
<keyword evidence="1" id="KW-0805">Transcription regulation</keyword>
<dbReference type="EMBL" id="JBHTIO010000028">
    <property type="protein sequence ID" value="MFD0897151.1"/>
    <property type="molecule type" value="Genomic_DNA"/>
</dbReference>
<dbReference type="SUPFAM" id="SSF48498">
    <property type="entry name" value="Tetracyclin repressor-like, C-terminal domain"/>
    <property type="match status" value="1"/>
</dbReference>
<dbReference type="PANTHER" id="PTHR30055">
    <property type="entry name" value="HTH-TYPE TRANSCRIPTIONAL REGULATOR RUTR"/>
    <property type="match status" value="1"/>
</dbReference>
<evidence type="ECO:0000313" key="7">
    <source>
        <dbReference type="Proteomes" id="UP001597104"/>
    </source>
</evidence>
<feature type="DNA-binding region" description="H-T-H motif" evidence="4">
    <location>
        <begin position="34"/>
        <end position="53"/>
    </location>
</feature>
<dbReference type="PRINTS" id="PR00455">
    <property type="entry name" value="HTHTETR"/>
</dbReference>
<dbReference type="Pfam" id="PF00440">
    <property type="entry name" value="TetR_N"/>
    <property type="match status" value="1"/>
</dbReference>